<organism evidence="2 3">
    <name type="scientific">Legionella sainthelensi</name>
    <dbReference type="NCBI Taxonomy" id="28087"/>
    <lineage>
        <taxon>Bacteria</taxon>
        <taxon>Pseudomonadati</taxon>
        <taxon>Pseudomonadota</taxon>
        <taxon>Gammaproteobacteria</taxon>
        <taxon>Legionellales</taxon>
        <taxon>Legionellaceae</taxon>
        <taxon>Legionella</taxon>
    </lineage>
</organism>
<evidence type="ECO:0000313" key="2">
    <source>
        <dbReference type="EMBL" id="AUH73563.1"/>
    </source>
</evidence>
<keyword evidence="3" id="KW-1185">Reference proteome</keyword>
<dbReference type="EMBL" id="CP025491">
    <property type="protein sequence ID" value="AUH73563.1"/>
    <property type="molecule type" value="Genomic_DNA"/>
</dbReference>
<evidence type="ECO:0000256" key="1">
    <source>
        <dbReference type="SAM" id="Phobius"/>
    </source>
</evidence>
<dbReference type="Proteomes" id="UP000234343">
    <property type="component" value="Chromosome"/>
</dbReference>
<feature type="transmembrane region" description="Helical" evidence="1">
    <location>
        <begin position="38"/>
        <end position="56"/>
    </location>
</feature>
<keyword evidence="1" id="KW-1133">Transmembrane helix</keyword>
<keyword evidence="1" id="KW-0812">Transmembrane</keyword>
<name>A0A2H5FPZ5_9GAMM</name>
<gene>
    <name evidence="2" type="ORF">CAB17_17045</name>
</gene>
<dbReference type="KEGG" id="lsh:CAB17_17045"/>
<keyword evidence="1" id="KW-0472">Membrane</keyword>
<sequence length="88" mass="10171">MHKNVALLDVAHTLLFDNSLNASSLEALKENRGSDTYLFTETTYLFSFLAFSYLFFRFSSIRSSFLFRTHYVLKETFGIKILAKLSTI</sequence>
<accession>A0A2H5FPZ5</accession>
<dbReference type="AlphaFoldDB" id="A0A2H5FPZ5"/>
<evidence type="ECO:0000313" key="3">
    <source>
        <dbReference type="Proteomes" id="UP000234343"/>
    </source>
</evidence>
<reference evidence="2 3" key="1">
    <citation type="submission" date="2017-12" db="EMBL/GenBank/DDBJ databases">
        <title>Legionella sainthelensi LA01-117, whole genome sequence of a clinical isolate from New Zealand.</title>
        <authorList>
            <person name="Cree S.L."/>
            <person name="Slow S."/>
            <person name="Kennedy M.A."/>
            <person name="Murdoch D.R."/>
            <person name="Biggs P.J."/>
            <person name="Anderson T."/>
        </authorList>
    </citation>
    <scope>NUCLEOTIDE SEQUENCE [LARGE SCALE GENOMIC DNA]</scope>
    <source>
        <strain evidence="2 3">LA01-117</strain>
    </source>
</reference>
<protein>
    <submittedName>
        <fullName evidence="2">Uncharacterized protein</fullName>
    </submittedName>
</protein>
<proteinExistence type="predicted"/>